<gene>
    <name evidence="1" type="ORF">ES288_A04G164600v1</name>
</gene>
<name>A0A5D2GYS7_GOSDA</name>
<evidence type="ECO:0000313" key="1">
    <source>
        <dbReference type="EMBL" id="TYH22868.1"/>
    </source>
</evidence>
<sequence>MEVKSTAIHLQALNERRQKAKRSSVHKYINQNEIVKSIRWPATAPAAEGATDGEECWPDLGHLQRKRREEKFFFF</sequence>
<keyword evidence="2" id="KW-1185">Reference proteome</keyword>
<dbReference type="AlphaFoldDB" id="A0A5D2GYS7"/>
<reference evidence="1 2" key="1">
    <citation type="submission" date="2019-06" db="EMBL/GenBank/DDBJ databases">
        <title>WGS assembly of Gossypium darwinii.</title>
        <authorList>
            <person name="Chen Z.J."/>
            <person name="Sreedasyam A."/>
            <person name="Ando A."/>
            <person name="Song Q."/>
            <person name="De L."/>
            <person name="Hulse-Kemp A."/>
            <person name="Ding M."/>
            <person name="Ye W."/>
            <person name="Kirkbride R."/>
            <person name="Jenkins J."/>
            <person name="Plott C."/>
            <person name="Lovell J."/>
            <person name="Lin Y.-M."/>
            <person name="Vaughn R."/>
            <person name="Liu B."/>
            <person name="Li W."/>
            <person name="Simpson S."/>
            <person name="Scheffler B."/>
            <person name="Saski C."/>
            <person name="Grover C."/>
            <person name="Hu G."/>
            <person name="Conover J."/>
            <person name="Carlson J."/>
            <person name="Shu S."/>
            <person name="Boston L."/>
            <person name="Williams M."/>
            <person name="Peterson D."/>
            <person name="Mcgee K."/>
            <person name="Jones D."/>
            <person name="Wendel J."/>
            <person name="Stelly D."/>
            <person name="Grimwood J."/>
            <person name="Schmutz J."/>
        </authorList>
    </citation>
    <scope>NUCLEOTIDE SEQUENCE [LARGE SCALE GENOMIC DNA]</scope>
    <source>
        <strain evidence="1">1808015.09</strain>
    </source>
</reference>
<proteinExistence type="predicted"/>
<protein>
    <submittedName>
        <fullName evidence="1">Uncharacterized protein</fullName>
    </submittedName>
</protein>
<evidence type="ECO:0000313" key="2">
    <source>
        <dbReference type="Proteomes" id="UP000323506"/>
    </source>
</evidence>
<organism evidence="1 2">
    <name type="scientific">Gossypium darwinii</name>
    <name type="common">Darwin's cotton</name>
    <name type="synonym">Gossypium barbadense var. darwinii</name>
    <dbReference type="NCBI Taxonomy" id="34276"/>
    <lineage>
        <taxon>Eukaryota</taxon>
        <taxon>Viridiplantae</taxon>
        <taxon>Streptophyta</taxon>
        <taxon>Embryophyta</taxon>
        <taxon>Tracheophyta</taxon>
        <taxon>Spermatophyta</taxon>
        <taxon>Magnoliopsida</taxon>
        <taxon>eudicotyledons</taxon>
        <taxon>Gunneridae</taxon>
        <taxon>Pentapetalae</taxon>
        <taxon>rosids</taxon>
        <taxon>malvids</taxon>
        <taxon>Malvales</taxon>
        <taxon>Malvaceae</taxon>
        <taxon>Malvoideae</taxon>
        <taxon>Gossypium</taxon>
    </lineage>
</organism>
<dbReference type="Proteomes" id="UP000323506">
    <property type="component" value="Chromosome A04"/>
</dbReference>
<accession>A0A5D2GYS7</accession>
<dbReference type="EMBL" id="CM017691">
    <property type="protein sequence ID" value="TYH22868.1"/>
    <property type="molecule type" value="Genomic_DNA"/>
</dbReference>